<accession>A0ABW4I5C0</accession>
<evidence type="ECO:0000256" key="3">
    <source>
        <dbReference type="ARBA" id="ARBA00011529"/>
    </source>
</evidence>
<dbReference type="InterPro" id="IPR005673">
    <property type="entry name" value="ABC_phos-bd_PstS"/>
</dbReference>
<evidence type="ECO:0000256" key="7">
    <source>
        <dbReference type="PIRNR" id="PIRNR002756"/>
    </source>
</evidence>
<feature type="chain" id="PRO_5045300387" description="Phosphate-binding protein PstS" evidence="8">
    <location>
        <begin position="23"/>
        <end position="351"/>
    </location>
</feature>
<dbReference type="Pfam" id="PF12849">
    <property type="entry name" value="PBP_like_2"/>
    <property type="match status" value="1"/>
</dbReference>
<comment type="subunit">
    <text evidence="3 7">The complex is composed of two ATP-binding proteins (PstB), two transmembrane proteins (PstC and PstA) and a solute-binding protein (PstS).</text>
</comment>
<evidence type="ECO:0000256" key="2">
    <source>
        <dbReference type="ARBA" id="ARBA00008725"/>
    </source>
</evidence>
<sequence length="351" mass="36076">MIRVLCLAVATALLAGCGGSGGAGGNARNISGAGATFPASIYQKWAEGYRQQTKVGLNYQAIGSGGGIKQIKASTVDFGASDKPLKADELQKAGLYQFPTVVGGVVPVINVEGLKPGQLKLTGPLLADIYLGKVKSWNDPAIASINPGVALPAKPITVVHRSDGSGTTFLFTTYLAGQSPEWAQKAGASDSIAWPTGLAGKGNDGVAAFVKQTAGSIGYVEYAYAKQNGASFAQMQNKAGGFVAPDAASFGAAAAGADWANAAGNYLLLIDQPAAGAWPITGATFILVHKEQQDAKTAQGVLKFFDWAYANGDAAAAQLDYVPLPATVKDLVRKQWATEITSGGKPVWPAK</sequence>
<dbReference type="InterPro" id="IPR050962">
    <property type="entry name" value="Phosphate-bind_PstS"/>
</dbReference>
<dbReference type="InterPro" id="IPR024370">
    <property type="entry name" value="PBP_domain"/>
</dbReference>
<organism evidence="10 11">
    <name type="scientific">Sphingomonas tabacisoli</name>
    <dbReference type="NCBI Taxonomy" id="2249466"/>
    <lineage>
        <taxon>Bacteria</taxon>
        <taxon>Pseudomonadati</taxon>
        <taxon>Pseudomonadota</taxon>
        <taxon>Alphaproteobacteria</taxon>
        <taxon>Sphingomonadales</taxon>
        <taxon>Sphingomonadaceae</taxon>
        <taxon>Sphingomonas</taxon>
    </lineage>
</organism>
<dbReference type="Proteomes" id="UP001597115">
    <property type="component" value="Unassembled WGS sequence"/>
</dbReference>
<name>A0ABW4I5C0_9SPHN</name>
<keyword evidence="11" id="KW-1185">Reference proteome</keyword>
<dbReference type="PROSITE" id="PS51257">
    <property type="entry name" value="PROKAR_LIPOPROTEIN"/>
    <property type="match status" value="1"/>
</dbReference>
<dbReference type="PANTHER" id="PTHR42996:SF1">
    <property type="entry name" value="PHOSPHATE-BINDING PROTEIN PSTS"/>
    <property type="match status" value="1"/>
</dbReference>
<keyword evidence="8" id="KW-0732">Signal</keyword>
<reference evidence="11" key="1">
    <citation type="journal article" date="2019" name="Int. J. Syst. Evol. Microbiol.">
        <title>The Global Catalogue of Microorganisms (GCM) 10K type strain sequencing project: providing services to taxonomists for standard genome sequencing and annotation.</title>
        <authorList>
            <consortium name="The Broad Institute Genomics Platform"/>
            <consortium name="The Broad Institute Genome Sequencing Center for Infectious Disease"/>
            <person name="Wu L."/>
            <person name="Ma J."/>
        </authorList>
    </citation>
    <scope>NUCLEOTIDE SEQUENCE [LARGE SCALE GENOMIC DNA]</scope>
    <source>
        <strain evidence="11">CGMCC 1.16275</strain>
    </source>
</reference>
<dbReference type="CDD" id="cd13565">
    <property type="entry name" value="PBP2_PstS"/>
    <property type="match status" value="1"/>
</dbReference>
<keyword evidence="5 7" id="KW-0813">Transport</keyword>
<evidence type="ECO:0000256" key="1">
    <source>
        <dbReference type="ARBA" id="ARBA00002841"/>
    </source>
</evidence>
<comment type="function">
    <text evidence="1 7">Part of the ABC transporter complex PstSACB involved in phosphate import.</text>
</comment>
<comment type="similarity">
    <text evidence="2 7">Belongs to the PstS family.</text>
</comment>
<feature type="domain" description="PBP" evidence="9">
    <location>
        <begin position="26"/>
        <end position="308"/>
    </location>
</feature>
<evidence type="ECO:0000313" key="10">
    <source>
        <dbReference type="EMBL" id="MFD1612717.1"/>
    </source>
</evidence>
<proteinExistence type="inferred from homology"/>
<dbReference type="RefSeq" id="WP_380889879.1">
    <property type="nucleotide sequence ID" value="NZ_JBHUDY010000001.1"/>
</dbReference>
<evidence type="ECO:0000313" key="11">
    <source>
        <dbReference type="Proteomes" id="UP001597115"/>
    </source>
</evidence>
<gene>
    <name evidence="10" type="primary">pstS</name>
    <name evidence="10" type="ORF">ACFSCW_12985</name>
</gene>
<feature type="signal peptide" evidence="8">
    <location>
        <begin position="1"/>
        <end position="22"/>
    </location>
</feature>
<dbReference type="NCBIfam" id="TIGR00975">
    <property type="entry name" value="3a0107s03"/>
    <property type="match status" value="1"/>
</dbReference>
<evidence type="ECO:0000256" key="8">
    <source>
        <dbReference type="SAM" id="SignalP"/>
    </source>
</evidence>
<comment type="caution">
    <text evidence="10">The sequence shown here is derived from an EMBL/GenBank/DDBJ whole genome shotgun (WGS) entry which is preliminary data.</text>
</comment>
<evidence type="ECO:0000256" key="4">
    <source>
        <dbReference type="ARBA" id="ARBA00021889"/>
    </source>
</evidence>
<dbReference type="NCBIfam" id="NF008171">
    <property type="entry name" value="PRK10918.1"/>
    <property type="match status" value="1"/>
</dbReference>
<evidence type="ECO:0000256" key="5">
    <source>
        <dbReference type="ARBA" id="ARBA00022448"/>
    </source>
</evidence>
<dbReference type="PIRSF" id="PIRSF002756">
    <property type="entry name" value="PstS"/>
    <property type="match status" value="1"/>
</dbReference>
<protein>
    <recommendedName>
        <fullName evidence="4 7">Phosphate-binding protein PstS</fullName>
    </recommendedName>
</protein>
<dbReference type="Gene3D" id="3.40.190.10">
    <property type="entry name" value="Periplasmic binding protein-like II"/>
    <property type="match status" value="2"/>
</dbReference>
<dbReference type="EMBL" id="JBHUDY010000001">
    <property type="protein sequence ID" value="MFD1612717.1"/>
    <property type="molecule type" value="Genomic_DNA"/>
</dbReference>
<evidence type="ECO:0000256" key="6">
    <source>
        <dbReference type="ARBA" id="ARBA00022592"/>
    </source>
</evidence>
<keyword evidence="6 7" id="KW-0592">Phosphate transport</keyword>
<dbReference type="SUPFAM" id="SSF53850">
    <property type="entry name" value="Periplasmic binding protein-like II"/>
    <property type="match status" value="1"/>
</dbReference>
<evidence type="ECO:0000259" key="9">
    <source>
        <dbReference type="Pfam" id="PF12849"/>
    </source>
</evidence>
<dbReference type="PANTHER" id="PTHR42996">
    <property type="entry name" value="PHOSPHATE-BINDING PROTEIN PSTS"/>
    <property type="match status" value="1"/>
</dbReference>